<dbReference type="Gene3D" id="3.30.70.270">
    <property type="match status" value="1"/>
</dbReference>
<keyword evidence="1" id="KW-1133">Transmembrane helix</keyword>
<feature type="transmembrane region" description="Helical" evidence="1">
    <location>
        <begin position="100"/>
        <end position="117"/>
    </location>
</feature>
<feature type="transmembrane region" description="Helical" evidence="1">
    <location>
        <begin position="15"/>
        <end position="33"/>
    </location>
</feature>
<dbReference type="AlphaFoldDB" id="A0A1U7PS46"/>
<dbReference type="EMBL" id="FTPL01000003">
    <property type="protein sequence ID" value="SIT88603.1"/>
    <property type="molecule type" value="Genomic_DNA"/>
</dbReference>
<accession>A0A1U7PS46</accession>
<name>A0A1U7PS46_9BACI</name>
<dbReference type="RefSeq" id="WP_076759020.1">
    <property type="nucleotide sequence ID" value="NZ_FTPL01000003.1"/>
</dbReference>
<dbReference type="SMART" id="SM00267">
    <property type="entry name" value="GGDEF"/>
    <property type="match status" value="1"/>
</dbReference>
<keyword evidence="1" id="KW-0812">Transmembrane</keyword>
<dbReference type="SUPFAM" id="SSF55073">
    <property type="entry name" value="Nucleotide cyclase"/>
    <property type="match status" value="1"/>
</dbReference>
<dbReference type="InterPro" id="IPR000160">
    <property type="entry name" value="GGDEF_dom"/>
</dbReference>
<dbReference type="Pfam" id="PF00990">
    <property type="entry name" value="GGDEF"/>
    <property type="match status" value="1"/>
</dbReference>
<proteinExistence type="predicted"/>
<dbReference type="GO" id="GO:0052621">
    <property type="term" value="F:diguanylate cyclase activity"/>
    <property type="evidence" value="ECO:0007669"/>
    <property type="project" value="TreeGrafter"/>
</dbReference>
<feature type="transmembrane region" description="Helical" evidence="1">
    <location>
        <begin position="71"/>
        <end position="88"/>
    </location>
</feature>
<dbReference type="STRING" id="550447.SAMN05428946_2300"/>
<sequence>MEQERRRFDEMKRRVYQVVLPILAVALGMNTVLQAGQAFSLYTNLAILGGVIVCWFLLLTKFPFVITEWTMLTLAGLYLLSMLLQALYFDMLGGGEPSLGDFIIWMPLIVIATFLVLDKRQAAVANGVLLLLLIAPVIPAWGQLDSRQLDSVLLMYIALVVYTFVFYFLNSLYLKSAEQRVLTRYAYLDALTGIANRHQIDLWLTEYIAAGEREGTPFSVLFFDLDHFKCVNDEHGHRTGDDVLKQLAEVVKNELGERDLFGRWGGEEFIVLTCSGENEAAALAERLRAAIEAHHFGSAGRLTASFGIAGNRPDDTPESIQSRADERLYQSKEDGRNRITGWMDK</sequence>
<feature type="transmembrane region" description="Helical" evidence="1">
    <location>
        <begin position="39"/>
        <end position="59"/>
    </location>
</feature>
<dbReference type="CDD" id="cd01949">
    <property type="entry name" value="GGDEF"/>
    <property type="match status" value="1"/>
</dbReference>
<dbReference type="NCBIfam" id="TIGR00254">
    <property type="entry name" value="GGDEF"/>
    <property type="match status" value="1"/>
</dbReference>
<evidence type="ECO:0000313" key="3">
    <source>
        <dbReference type="EMBL" id="SIT88603.1"/>
    </source>
</evidence>
<keyword evidence="4" id="KW-1185">Reference proteome</keyword>
<dbReference type="PROSITE" id="PS50887">
    <property type="entry name" value="GGDEF"/>
    <property type="match status" value="1"/>
</dbReference>
<reference evidence="4" key="1">
    <citation type="submission" date="2017-01" db="EMBL/GenBank/DDBJ databases">
        <authorList>
            <person name="Varghese N."/>
            <person name="Submissions S."/>
        </authorList>
    </citation>
    <scope>NUCLEOTIDE SEQUENCE [LARGE SCALE GENOMIC DNA]</scope>
    <source>
        <strain evidence="4">MNA4</strain>
    </source>
</reference>
<keyword evidence="1" id="KW-0472">Membrane</keyword>
<organism evidence="3 4">
    <name type="scientific">Edaphobacillus lindanitolerans</name>
    <dbReference type="NCBI Taxonomy" id="550447"/>
    <lineage>
        <taxon>Bacteria</taxon>
        <taxon>Bacillati</taxon>
        <taxon>Bacillota</taxon>
        <taxon>Bacilli</taxon>
        <taxon>Bacillales</taxon>
        <taxon>Bacillaceae</taxon>
        <taxon>Edaphobacillus</taxon>
    </lineage>
</organism>
<dbReference type="Proteomes" id="UP000187550">
    <property type="component" value="Unassembled WGS sequence"/>
</dbReference>
<dbReference type="FunFam" id="3.30.70.270:FF:000001">
    <property type="entry name" value="Diguanylate cyclase domain protein"/>
    <property type="match status" value="1"/>
</dbReference>
<evidence type="ECO:0000313" key="4">
    <source>
        <dbReference type="Proteomes" id="UP000187550"/>
    </source>
</evidence>
<dbReference type="OrthoDB" id="9759607at2"/>
<evidence type="ECO:0000259" key="2">
    <source>
        <dbReference type="PROSITE" id="PS50887"/>
    </source>
</evidence>
<dbReference type="InterPro" id="IPR050469">
    <property type="entry name" value="Diguanylate_Cyclase"/>
</dbReference>
<feature type="transmembrane region" description="Helical" evidence="1">
    <location>
        <begin position="153"/>
        <end position="174"/>
    </location>
</feature>
<dbReference type="PANTHER" id="PTHR45138">
    <property type="entry name" value="REGULATORY COMPONENTS OF SENSORY TRANSDUCTION SYSTEM"/>
    <property type="match status" value="1"/>
</dbReference>
<feature type="transmembrane region" description="Helical" evidence="1">
    <location>
        <begin position="124"/>
        <end position="141"/>
    </location>
</feature>
<protein>
    <submittedName>
        <fullName evidence="3">Diguanylate cyclase (GGDEF) domain-containing protein</fullName>
    </submittedName>
</protein>
<feature type="domain" description="GGDEF" evidence="2">
    <location>
        <begin position="216"/>
        <end position="344"/>
    </location>
</feature>
<dbReference type="InterPro" id="IPR029787">
    <property type="entry name" value="Nucleotide_cyclase"/>
</dbReference>
<dbReference type="InterPro" id="IPR043128">
    <property type="entry name" value="Rev_trsase/Diguanyl_cyclase"/>
</dbReference>
<gene>
    <name evidence="3" type="ORF">SAMN05428946_2300</name>
</gene>
<dbReference type="PANTHER" id="PTHR45138:SF9">
    <property type="entry name" value="DIGUANYLATE CYCLASE DGCM-RELATED"/>
    <property type="match status" value="1"/>
</dbReference>
<evidence type="ECO:0000256" key="1">
    <source>
        <dbReference type="SAM" id="Phobius"/>
    </source>
</evidence>